<gene>
    <name evidence="1" type="ORF">GCM10009682_63750</name>
</gene>
<name>A0ABN2MV08_9ACTN</name>
<dbReference type="RefSeq" id="WP_344140611.1">
    <property type="nucleotide sequence ID" value="NZ_BAAALT010000364.1"/>
</dbReference>
<evidence type="ECO:0000313" key="1">
    <source>
        <dbReference type="EMBL" id="GAA1838687.1"/>
    </source>
</evidence>
<dbReference type="Proteomes" id="UP001500218">
    <property type="component" value="Unassembled WGS sequence"/>
</dbReference>
<dbReference type="EMBL" id="BAAALT010000364">
    <property type="protein sequence ID" value="GAA1838687.1"/>
    <property type="molecule type" value="Genomic_DNA"/>
</dbReference>
<accession>A0ABN2MV08</accession>
<protein>
    <submittedName>
        <fullName evidence="1">Uncharacterized protein</fullName>
    </submittedName>
</protein>
<evidence type="ECO:0000313" key="2">
    <source>
        <dbReference type="Proteomes" id="UP001500218"/>
    </source>
</evidence>
<sequence length="207" mass="22216">MPLTGESFPVASAGDVAALVELLGRAVPDARLRAKLGDHFSYVAGVSPEWFRPHQQTVVAELLDGFDVTYDNLCVLLADAPDGCVEHLARRLRAGWQFQAAWALAAIGTEAALAAVADLVRTGADAREFEDCGIWVPPKGPAQRRFSLDRRAVELRQLFSRASVAAADHPVGLRLADVVRDPGATAVAWHYVSLRTVRPARDAALAG</sequence>
<keyword evidence="2" id="KW-1185">Reference proteome</keyword>
<comment type="caution">
    <text evidence="1">The sequence shown here is derived from an EMBL/GenBank/DDBJ whole genome shotgun (WGS) entry which is preliminary data.</text>
</comment>
<proteinExistence type="predicted"/>
<reference evidence="1 2" key="1">
    <citation type="journal article" date="2019" name="Int. J. Syst. Evol. Microbiol.">
        <title>The Global Catalogue of Microorganisms (GCM) 10K type strain sequencing project: providing services to taxonomists for standard genome sequencing and annotation.</title>
        <authorList>
            <consortium name="The Broad Institute Genomics Platform"/>
            <consortium name="The Broad Institute Genome Sequencing Center for Infectious Disease"/>
            <person name="Wu L."/>
            <person name="Ma J."/>
        </authorList>
    </citation>
    <scope>NUCLEOTIDE SEQUENCE [LARGE SCALE GENOMIC DNA]</scope>
    <source>
        <strain evidence="1 2">JCM 13250</strain>
    </source>
</reference>
<organism evidence="1 2">
    <name type="scientific">Luedemannella flava</name>
    <dbReference type="NCBI Taxonomy" id="349316"/>
    <lineage>
        <taxon>Bacteria</taxon>
        <taxon>Bacillati</taxon>
        <taxon>Actinomycetota</taxon>
        <taxon>Actinomycetes</taxon>
        <taxon>Micromonosporales</taxon>
        <taxon>Micromonosporaceae</taxon>
        <taxon>Luedemannella</taxon>
    </lineage>
</organism>